<evidence type="ECO:0000313" key="1">
    <source>
        <dbReference type="EMBL" id="CAG8849264.1"/>
    </source>
</evidence>
<feature type="non-terminal residue" evidence="1">
    <location>
        <position position="1"/>
    </location>
</feature>
<reference evidence="1 2" key="1">
    <citation type="submission" date="2021-06" db="EMBL/GenBank/DDBJ databases">
        <authorList>
            <person name="Kallberg Y."/>
            <person name="Tangrot J."/>
            <person name="Rosling A."/>
        </authorList>
    </citation>
    <scope>NUCLEOTIDE SEQUENCE [LARGE SCALE GENOMIC DNA]</scope>
    <source>
        <strain evidence="1 2">120-4 pot B 10/14</strain>
    </source>
</reference>
<comment type="caution">
    <text evidence="1">The sequence shown here is derived from an EMBL/GenBank/DDBJ whole genome shotgun (WGS) entry which is preliminary data.</text>
</comment>
<protein>
    <submittedName>
        <fullName evidence="1">20607_t:CDS:1</fullName>
    </submittedName>
</protein>
<accession>A0ABN7X7B5</accession>
<evidence type="ECO:0000313" key="2">
    <source>
        <dbReference type="Proteomes" id="UP000789901"/>
    </source>
</evidence>
<dbReference type="Proteomes" id="UP000789901">
    <property type="component" value="Unassembled WGS sequence"/>
</dbReference>
<keyword evidence="2" id="KW-1185">Reference proteome</keyword>
<name>A0ABN7X7B5_GIGMA</name>
<dbReference type="EMBL" id="CAJVQB010095478">
    <property type="protein sequence ID" value="CAG8849264.1"/>
    <property type="molecule type" value="Genomic_DNA"/>
</dbReference>
<sequence>NTSLYITNTEETMKLDYTDLRYPQQANKVEDIKSIPLIFLTS</sequence>
<organism evidence="1 2">
    <name type="scientific">Gigaspora margarita</name>
    <dbReference type="NCBI Taxonomy" id="4874"/>
    <lineage>
        <taxon>Eukaryota</taxon>
        <taxon>Fungi</taxon>
        <taxon>Fungi incertae sedis</taxon>
        <taxon>Mucoromycota</taxon>
        <taxon>Glomeromycotina</taxon>
        <taxon>Glomeromycetes</taxon>
        <taxon>Diversisporales</taxon>
        <taxon>Gigasporaceae</taxon>
        <taxon>Gigaspora</taxon>
    </lineage>
</organism>
<proteinExistence type="predicted"/>
<feature type="non-terminal residue" evidence="1">
    <location>
        <position position="42"/>
    </location>
</feature>
<gene>
    <name evidence="1" type="ORF">GMARGA_LOCUS39618</name>
</gene>